<reference evidence="3 4" key="1">
    <citation type="journal article" date="2016" name="Nat. Commun.">
        <title>Thousands of microbial genomes shed light on interconnected biogeochemical processes in an aquifer system.</title>
        <authorList>
            <person name="Anantharaman K."/>
            <person name="Brown C.T."/>
            <person name="Hug L.A."/>
            <person name="Sharon I."/>
            <person name="Castelle C.J."/>
            <person name="Probst A.J."/>
            <person name="Thomas B.C."/>
            <person name="Singh A."/>
            <person name="Wilkins M.J."/>
            <person name="Karaoz U."/>
            <person name="Brodie E.L."/>
            <person name="Williams K.H."/>
            <person name="Hubbard S.S."/>
            <person name="Banfield J.F."/>
        </authorList>
    </citation>
    <scope>NUCLEOTIDE SEQUENCE [LARGE SCALE GENOMIC DNA]</scope>
</reference>
<accession>A0A1F5B194</accession>
<dbReference type="InterPro" id="IPR035104">
    <property type="entry name" value="Ribosomal_protein_S1-like"/>
</dbReference>
<dbReference type="Gene3D" id="2.40.50.140">
    <property type="entry name" value="Nucleic acid-binding proteins"/>
    <property type="match status" value="4"/>
</dbReference>
<dbReference type="InterPro" id="IPR012340">
    <property type="entry name" value="NA-bd_OB-fold"/>
</dbReference>
<sequence length="398" mass="43681">MEDIKGKASGAASAPVQNQKVKTLMDEALKISFAKLPKVGDVIMGTVANKESATLYVDFGAMGMGIVFGREFREAGEVIKRMQLGEQISAKVVDLENDRGFIELSLKEAGYTLAWDDLIKKRDSGEIFEVEIREANKGGLMAEVNNVIAFMPVSQLATKHYPRVDGGDKGKILAELAKFVGEKFKVKILDVNQEEEKLIISEKEAQDDDLKKVLSAYTVGDIIEGEVSGIVNFGVFVKFAPPAVEGVHIGELEGLAHISELDWQLIENPADMFTVGEMVKAKIISLDGDKISLSIKALKKDPWDDAETRFKKGDAIKGAVAKINPFGAFIRLDGDIQGLCHISEFGSDEKMRKALETGKTYDFYVQSVSSKDHRMALGFGTPDPKKLVETEKKGEEEK</sequence>
<feature type="domain" description="S1 motif" evidence="2">
    <location>
        <begin position="220"/>
        <end position="296"/>
    </location>
</feature>
<dbReference type="AlphaFoldDB" id="A0A1F5B194"/>
<comment type="caution">
    <text evidence="3">The sequence shown here is derived from an EMBL/GenBank/DDBJ whole genome shotgun (WGS) entry which is preliminary data.</text>
</comment>
<dbReference type="Proteomes" id="UP000176639">
    <property type="component" value="Unassembled WGS sequence"/>
</dbReference>
<evidence type="ECO:0000259" key="2">
    <source>
        <dbReference type="PROSITE" id="PS50126"/>
    </source>
</evidence>
<dbReference type="GO" id="GO:0003676">
    <property type="term" value="F:nucleic acid binding"/>
    <property type="evidence" value="ECO:0007669"/>
    <property type="project" value="InterPro"/>
</dbReference>
<dbReference type="SUPFAM" id="SSF50249">
    <property type="entry name" value="Nucleic acid-binding proteins"/>
    <property type="match status" value="4"/>
</dbReference>
<dbReference type="Pfam" id="PF00575">
    <property type="entry name" value="S1"/>
    <property type="match status" value="3"/>
</dbReference>
<feature type="domain" description="S1 motif" evidence="2">
    <location>
        <begin position="125"/>
        <end position="203"/>
    </location>
</feature>
<evidence type="ECO:0000313" key="3">
    <source>
        <dbReference type="EMBL" id="OGD24304.1"/>
    </source>
</evidence>
<proteinExistence type="predicted"/>
<dbReference type="PROSITE" id="PS50126">
    <property type="entry name" value="S1"/>
    <property type="match status" value="4"/>
</dbReference>
<dbReference type="InterPro" id="IPR052757">
    <property type="entry name" value="Ribosomal_protein_S1"/>
</dbReference>
<evidence type="ECO:0000256" key="1">
    <source>
        <dbReference type="SAM" id="MobiDB-lite"/>
    </source>
</evidence>
<dbReference type="PRINTS" id="PR00681">
    <property type="entry name" value="RIBOSOMALS1"/>
</dbReference>
<gene>
    <name evidence="3" type="ORF">A2Z10_00775</name>
</gene>
<dbReference type="CDD" id="cd04465">
    <property type="entry name" value="S1_RPS1_repeat_ec2_hs2"/>
    <property type="match status" value="1"/>
</dbReference>
<dbReference type="PANTHER" id="PTHR47559:SF1">
    <property type="entry name" value="OS03G0844900 PROTEIN"/>
    <property type="match status" value="1"/>
</dbReference>
<organism evidence="3 4">
    <name type="scientific">Candidatus Azambacteria bacterium RBG_16_47_10</name>
    <dbReference type="NCBI Taxonomy" id="1797292"/>
    <lineage>
        <taxon>Bacteria</taxon>
        <taxon>Candidatus Azamiibacteriota</taxon>
    </lineage>
</organism>
<feature type="region of interest" description="Disordered" evidence="1">
    <location>
        <begin position="375"/>
        <end position="398"/>
    </location>
</feature>
<protein>
    <recommendedName>
        <fullName evidence="2">S1 motif domain-containing protein</fullName>
    </recommendedName>
</protein>
<dbReference type="SMART" id="SM00316">
    <property type="entry name" value="S1"/>
    <property type="match status" value="4"/>
</dbReference>
<feature type="domain" description="S1 motif" evidence="2">
    <location>
        <begin position="313"/>
        <end position="380"/>
    </location>
</feature>
<name>A0A1F5B194_9BACT</name>
<dbReference type="InterPro" id="IPR003029">
    <property type="entry name" value="S1_domain"/>
</dbReference>
<dbReference type="EMBL" id="MEYI01000006">
    <property type="protein sequence ID" value="OGD24304.1"/>
    <property type="molecule type" value="Genomic_DNA"/>
</dbReference>
<feature type="compositionally biased region" description="Basic and acidic residues" evidence="1">
    <location>
        <begin position="383"/>
        <end position="398"/>
    </location>
</feature>
<feature type="domain" description="S1 motif" evidence="2">
    <location>
        <begin position="40"/>
        <end position="107"/>
    </location>
</feature>
<dbReference type="PANTHER" id="PTHR47559">
    <property type="entry name" value="OS03G0844900 PROTEIN"/>
    <property type="match status" value="1"/>
</dbReference>
<evidence type="ECO:0000313" key="4">
    <source>
        <dbReference type="Proteomes" id="UP000176639"/>
    </source>
</evidence>